<protein>
    <submittedName>
        <fullName evidence="3">Uncharacterized protein</fullName>
    </submittedName>
</protein>
<evidence type="ECO:0000259" key="2">
    <source>
        <dbReference type="Pfam" id="PF24409"/>
    </source>
</evidence>
<name>A0A344LUT9_9FLAO</name>
<dbReference type="OrthoDB" id="2084254at2"/>
<dbReference type="KEGG" id="ffl:HYN86_14180"/>
<dbReference type="AlphaFoldDB" id="A0A344LUT9"/>
<accession>A0A344LUT9</accession>
<dbReference type="Proteomes" id="UP000251561">
    <property type="component" value="Chromosome"/>
</dbReference>
<dbReference type="EMBL" id="CP030261">
    <property type="protein sequence ID" value="AXB57681.1"/>
    <property type="molecule type" value="Genomic_DNA"/>
</dbReference>
<evidence type="ECO:0000313" key="4">
    <source>
        <dbReference type="Proteomes" id="UP000251561"/>
    </source>
</evidence>
<gene>
    <name evidence="3" type="ORF">HYN86_14180</name>
</gene>
<dbReference type="Pfam" id="PF24390">
    <property type="entry name" value="PRTase-CE"/>
    <property type="match status" value="1"/>
</dbReference>
<organism evidence="3 4">
    <name type="scientific">Flavobacterium fluviale</name>
    <dbReference type="NCBI Taxonomy" id="2249356"/>
    <lineage>
        <taxon>Bacteria</taxon>
        <taxon>Pseudomonadati</taxon>
        <taxon>Bacteroidota</taxon>
        <taxon>Flavobacteriia</taxon>
        <taxon>Flavobacteriales</taxon>
        <taxon>Flavobacteriaceae</taxon>
        <taxon>Flavobacterium</taxon>
    </lineage>
</organism>
<reference evidence="3 4" key="1">
    <citation type="submission" date="2018-06" db="EMBL/GenBank/DDBJ databases">
        <title>Genome sequencing of Flavobacterium.</title>
        <authorList>
            <person name="Baek M.-G."/>
            <person name="Yi H."/>
        </authorList>
    </citation>
    <scope>NUCLEOTIDE SEQUENCE [LARGE SCALE GENOMIC DNA]</scope>
    <source>
        <strain evidence="3 4">HYN0086</strain>
    </source>
</reference>
<dbReference type="InterPro" id="IPR056920">
    <property type="entry name" value="PRTase-CE"/>
</dbReference>
<keyword evidence="4" id="KW-1185">Reference proteome</keyword>
<feature type="domain" description="PRTase-CE" evidence="1">
    <location>
        <begin position="30"/>
        <end position="274"/>
    </location>
</feature>
<proteinExistence type="predicted"/>
<dbReference type="RefSeq" id="WP_113678627.1">
    <property type="nucleotide sequence ID" value="NZ_CP030261.1"/>
</dbReference>
<evidence type="ECO:0000313" key="3">
    <source>
        <dbReference type="EMBL" id="AXB57681.1"/>
    </source>
</evidence>
<sequence length="423" mass="48489">MSFNINIDNTELEILSGRLKHVVSPLDIVKWLGNFEEHEIDLAKKILSNLTVYTTYEIESILNDAFVNLFPKNVPDGHQLIVNDVGEFGKSGSMIAYFFQKTSFYKKNAKSIKLVNNLKDISYDNFSIYSLIMLDDFVGTGDSVKDYFYVSREYMTAFANIYFIGIAGMRNGIKNLKGLFTKVVIPPSNIFKKAFAPDASYFGYRKHVPYRDMAFKYGKSLSQKKSKVGKKEKFINALGYDNSQALVSFAYGSPNNTLPIIWASTTGWIPLIPRFSPDKMHTSRELRKNISYELSILKEFGTQNLKDNFFSFKIKKGKKEFSSVSSTDFSIYSIIKLSRQGFLTANICHKLGIMQKDYDQYILNGREKGIFEPNGKLTSFGLSLYMDAKKCIERNKKMLYLDEKINFEIKVIDYIPKKFNGRS</sequence>
<evidence type="ECO:0000259" key="1">
    <source>
        <dbReference type="Pfam" id="PF24390"/>
    </source>
</evidence>
<feature type="domain" description="PRTase associated wHTH" evidence="2">
    <location>
        <begin position="333"/>
        <end position="421"/>
    </location>
</feature>
<dbReference type="Pfam" id="PF24409">
    <property type="entry name" value="wHTH-PRTase_assc"/>
    <property type="match status" value="1"/>
</dbReference>
<dbReference type="InterPro" id="IPR057055">
    <property type="entry name" value="wHTH-PRTase_assoc"/>
</dbReference>